<dbReference type="InterPro" id="IPR014710">
    <property type="entry name" value="RmlC-like_jellyroll"/>
</dbReference>
<sequence>MTIPIPTSLKEMTSKLTVCKQEAVYFSNNKASGFYRVESGFIGLYQVAETGKESLLRLYGKGSYFGYRSLFTHQRYPATARAMENSVVSRVNIHTFEDLQQLAPSLTKALTTEVCQELGEAERRLVQFSAFNAKNRIIDAIQHFFAYYPHYPWTYREISEYSATDVTTVIRFCKTLKQSGVLSIHHRNPHPADLSKLTSLNSLSKEKVE</sequence>
<dbReference type="PANTHER" id="PTHR24567:SF28">
    <property type="entry name" value="LISTERIOLYSIN REGULATORY PROTEIN"/>
    <property type="match status" value="1"/>
</dbReference>
<dbReference type="InterPro" id="IPR050397">
    <property type="entry name" value="Env_Response_Regulators"/>
</dbReference>
<evidence type="ECO:0000313" key="2">
    <source>
        <dbReference type="EMBL" id="SBT15713.1"/>
    </source>
</evidence>
<evidence type="ECO:0000259" key="1">
    <source>
        <dbReference type="PROSITE" id="PS50042"/>
    </source>
</evidence>
<protein>
    <submittedName>
        <fullName evidence="2">Anaerobic regulatory protein</fullName>
    </submittedName>
</protein>
<dbReference type="InterPro" id="IPR036390">
    <property type="entry name" value="WH_DNA-bd_sf"/>
</dbReference>
<evidence type="ECO:0000313" key="3">
    <source>
        <dbReference type="Proteomes" id="UP000092819"/>
    </source>
</evidence>
<dbReference type="AlphaFoldDB" id="A0A1C3JKM5"/>
<dbReference type="InterPro" id="IPR000595">
    <property type="entry name" value="cNMP-bd_dom"/>
</dbReference>
<accession>A0A1C3JKM5</accession>
<dbReference type="GO" id="GO:0005829">
    <property type="term" value="C:cytosol"/>
    <property type="evidence" value="ECO:0007669"/>
    <property type="project" value="TreeGrafter"/>
</dbReference>
<organism evidence="2 3">
    <name type="scientific">Vibrio celticus</name>
    <dbReference type="NCBI Taxonomy" id="446372"/>
    <lineage>
        <taxon>Bacteria</taxon>
        <taxon>Pseudomonadati</taxon>
        <taxon>Pseudomonadota</taxon>
        <taxon>Gammaproteobacteria</taxon>
        <taxon>Vibrionales</taxon>
        <taxon>Vibrionaceae</taxon>
        <taxon>Vibrio</taxon>
    </lineage>
</organism>
<dbReference type="PANTHER" id="PTHR24567">
    <property type="entry name" value="CRP FAMILY TRANSCRIPTIONAL REGULATORY PROTEIN"/>
    <property type="match status" value="1"/>
</dbReference>
<reference evidence="3" key="1">
    <citation type="submission" date="2016-06" db="EMBL/GenBank/DDBJ databases">
        <authorList>
            <person name="Rodrigo-Torres L."/>
            <person name="Arahal D.R."/>
        </authorList>
    </citation>
    <scope>NUCLEOTIDE SEQUENCE [LARGE SCALE GENOMIC DNA]</scope>
    <source>
        <strain evidence="3">CECT 7224</strain>
    </source>
</reference>
<dbReference type="EMBL" id="FLQZ01000176">
    <property type="protein sequence ID" value="SBT15713.1"/>
    <property type="molecule type" value="Genomic_DNA"/>
</dbReference>
<dbReference type="CDD" id="cd00038">
    <property type="entry name" value="CAP_ED"/>
    <property type="match status" value="1"/>
</dbReference>
<proteinExistence type="predicted"/>
<dbReference type="Gene3D" id="2.60.120.10">
    <property type="entry name" value="Jelly Rolls"/>
    <property type="match status" value="1"/>
</dbReference>
<dbReference type="SMART" id="SM00100">
    <property type="entry name" value="cNMP"/>
    <property type="match status" value="1"/>
</dbReference>
<name>A0A1C3JKM5_9VIBR</name>
<dbReference type="RefSeq" id="WP_065677824.1">
    <property type="nucleotide sequence ID" value="NZ_AP025464.1"/>
</dbReference>
<dbReference type="SUPFAM" id="SSF51206">
    <property type="entry name" value="cAMP-binding domain-like"/>
    <property type="match status" value="1"/>
</dbReference>
<dbReference type="SUPFAM" id="SSF46785">
    <property type="entry name" value="Winged helix' DNA-binding domain"/>
    <property type="match status" value="1"/>
</dbReference>
<gene>
    <name evidence="2" type="primary">fnr_2</name>
    <name evidence="2" type="ORF">VCE7224_04518</name>
</gene>
<keyword evidence="3" id="KW-1185">Reference proteome</keyword>
<feature type="domain" description="Cyclic nucleotide-binding" evidence="1">
    <location>
        <begin position="22"/>
        <end position="117"/>
    </location>
</feature>
<dbReference type="Proteomes" id="UP000092819">
    <property type="component" value="Unassembled WGS sequence"/>
</dbReference>
<dbReference type="Pfam" id="PF00027">
    <property type="entry name" value="cNMP_binding"/>
    <property type="match status" value="1"/>
</dbReference>
<dbReference type="GO" id="GO:0003700">
    <property type="term" value="F:DNA-binding transcription factor activity"/>
    <property type="evidence" value="ECO:0007669"/>
    <property type="project" value="TreeGrafter"/>
</dbReference>
<dbReference type="InterPro" id="IPR018490">
    <property type="entry name" value="cNMP-bd_dom_sf"/>
</dbReference>
<dbReference type="PROSITE" id="PS50042">
    <property type="entry name" value="CNMP_BINDING_3"/>
    <property type="match status" value="1"/>
</dbReference>